<proteinExistence type="predicted"/>
<accession>A0AAQ1SSQ7</accession>
<sequence>MRLAAGTVQQVVEPIAQYQVWALGAGIEQMWRPVGDTLPVDEQVIVEQLVAGQRLGEMDVQQVDEGVLAHRDHLAIDLGLACREDEFGLQRLRGDQPDGQALGFQAAQYRAGEYEGQWGRGGHRQLG</sequence>
<protein>
    <submittedName>
        <fullName evidence="1">Uncharacterized protein</fullName>
    </submittedName>
</protein>
<comment type="caution">
    <text evidence="1">The sequence shown here is derived from an EMBL/GenBank/DDBJ whole genome shotgun (WGS) entry which is preliminary data.</text>
</comment>
<reference evidence="1 2" key="1">
    <citation type="submission" date="2018-02" db="EMBL/GenBank/DDBJ databases">
        <authorList>
            <person name="Dubost A."/>
        </authorList>
    </citation>
    <scope>NUCLEOTIDE SEQUENCE [LARGE SCALE GENOMIC DNA]</scope>
    <source>
        <strain evidence="2">JV551A3</strain>
    </source>
</reference>
<keyword evidence="2" id="KW-1185">Reference proteome</keyword>
<organism evidence="1 2">
    <name type="scientific">Pseudomonas inefficax</name>
    <dbReference type="NCBI Taxonomy" id="2078786"/>
    <lineage>
        <taxon>Bacteria</taxon>
        <taxon>Pseudomonadati</taxon>
        <taxon>Pseudomonadota</taxon>
        <taxon>Gammaproteobacteria</taxon>
        <taxon>Pseudomonadales</taxon>
        <taxon>Pseudomonadaceae</taxon>
        <taxon>Pseudomonas</taxon>
    </lineage>
</organism>
<evidence type="ECO:0000313" key="1">
    <source>
        <dbReference type="EMBL" id="SPO59936.1"/>
    </source>
</evidence>
<dbReference type="EMBL" id="OPYN01000070">
    <property type="protein sequence ID" value="SPO59936.1"/>
    <property type="molecule type" value="Genomic_DNA"/>
</dbReference>
<gene>
    <name evidence="1" type="ORF">JV551A3_V1_700208</name>
</gene>
<name>A0AAQ1SSQ7_9PSED</name>
<dbReference type="AlphaFoldDB" id="A0AAQ1SSQ7"/>
<evidence type="ECO:0000313" key="2">
    <source>
        <dbReference type="Proteomes" id="UP000294335"/>
    </source>
</evidence>
<dbReference type="Proteomes" id="UP000294335">
    <property type="component" value="Unassembled WGS sequence"/>
</dbReference>